<proteinExistence type="predicted"/>
<dbReference type="Gene3D" id="4.10.91.20">
    <property type="match status" value="1"/>
</dbReference>
<feature type="non-terminal residue" evidence="2">
    <location>
        <position position="25"/>
    </location>
</feature>
<reference evidence="2" key="1">
    <citation type="submission" date="2013-12" db="EMBL/GenBank/DDBJ databases">
        <title>A Varibaculum cambriense genome reconstructed from a premature infant gut community with otherwise low bacterial novelty that shifts toward anaerobic metabolism during the third week of life.</title>
        <authorList>
            <person name="Brown C.T."/>
            <person name="Sharon I."/>
            <person name="Thomas B.C."/>
            <person name="Castelle C.J."/>
            <person name="Morowitz M.J."/>
            <person name="Banfield J.F."/>
        </authorList>
    </citation>
    <scope>NUCLEOTIDE SEQUENCE</scope>
</reference>
<protein>
    <submittedName>
        <fullName evidence="2">Uncharacterized protein</fullName>
    </submittedName>
</protein>
<gene>
    <name evidence="2" type="ORF">Q604_UNBC08279G0001</name>
</gene>
<name>W1Y4L8_9ZZZZ</name>
<evidence type="ECO:0000256" key="1">
    <source>
        <dbReference type="SAM" id="MobiDB-lite"/>
    </source>
</evidence>
<dbReference type="EMBL" id="AZMM01008279">
    <property type="protein sequence ID" value="ETJ37498.1"/>
    <property type="molecule type" value="Genomic_DNA"/>
</dbReference>
<organism evidence="2">
    <name type="scientific">human gut metagenome</name>
    <dbReference type="NCBI Taxonomy" id="408170"/>
    <lineage>
        <taxon>unclassified sequences</taxon>
        <taxon>metagenomes</taxon>
        <taxon>organismal metagenomes</taxon>
    </lineage>
</organism>
<dbReference type="AlphaFoldDB" id="W1Y4L8"/>
<accession>W1Y4L8</accession>
<comment type="caution">
    <text evidence="2">The sequence shown here is derived from an EMBL/GenBank/DDBJ whole genome shotgun (WGS) entry which is preliminary data.</text>
</comment>
<feature type="compositionally biased region" description="Basic and acidic residues" evidence="1">
    <location>
        <begin position="16"/>
        <end position="25"/>
    </location>
</feature>
<feature type="region of interest" description="Disordered" evidence="1">
    <location>
        <begin position="1"/>
        <end position="25"/>
    </location>
</feature>
<sequence length="25" mass="2619">MNNEKKLTTAFGAPVPDKRNSATAG</sequence>
<evidence type="ECO:0000313" key="2">
    <source>
        <dbReference type="EMBL" id="ETJ37498.1"/>
    </source>
</evidence>